<accession>A0A0F5PVK7</accession>
<dbReference type="RefSeq" id="WP_046171345.1">
    <property type="nucleotide sequence ID" value="NZ_FOMB01000006.1"/>
</dbReference>
<name>A0A0F5PVK7_9HYPH</name>
<sequence>MLIKIPLGSNKSPKAPNFDDIPSPSSVSQPKLITASNPFIDKLTLIVKPHTKGDALAMHKGICSAFDQPEFQTAKTNTMGFQVSKWLNISGFEQDSPRFSYRFSGNEAVRLRLEFNPTHLGASGLTELKSWVGTMMEGWEYALKNGHLTRVDIAIDVQGVTMSDFLTFPTNLSWMREFGRGSNLETLTFGTGKTNRSIIYDKGNERVAKGHIWNDPPTVRIERRMNKLNGLPISALYDMDDPFPAVTISTRCGPPPGVEQRKWDMFMDSCQVRGVQGALMLLEAGTARPKYKKQLAANPPGWWSLSSNWSGWAAYLDGSELLLP</sequence>
<feature type="region of interest" description="Disordered" evidence="1">
    <location>
        <begin position="1"/>
        <end position="27"/>
    </location>
</feature>
<dbReference type="Proteomes" id="UP000182258">
    <property type="component" value="Unassembled WGS sequence"/>
</dbReference>
<dbReference type="EMBL" id="LAPV01000129">
    <property type="protein sequence ID" value="KKC32653.1"/>
    <property type="molecule type" value="Genomic_DNA"/>
</dbReference>
<reference evidence="2 4" key="1">
    <citation type="submission" date="2015-03" db="EMBL/GenBank/DDBJ databases">
        <authorList>
            <person name="Lepp D."/>
            <person name="Hassan Y.I."/>
            <person name="Li X.-Z."/>
            <person name="Zhou T."/>
        </authorList>
    </citation>
    <scope>NUCLEOTIDE SEQUENCE [LARGE SCALE GENOMIC DNA]</scope>
    <source>
        <strain evidence="2 4">Cr7-05</strain>
    </source>
</reference>
<proteinExistence type="predicted"/>
<dbReference type="PATRIC" id="fig|728005.3.peg.669"/>
<protein>
    <submittedName>
        <fullName evidence="3">Uncharacterized protein</fullName>
    </submittedName>
</protein>
<organism evidence="3 5">
    <name type="scientific">Devosia psychrophila</name>
    <dbReference type="NCBI Taxonomy" id="728005"/>
    <lineage>
        <taxon>Bacteria</taxon>
        <taxon>Pseudomonadati</taxon>
        <taxon>Pseudomonadota</taxon>
        <taxon>Alphaproteobacteria</taxon>
        <taxon>Hyphomicrobiales</taxon>
        <taxon>Devosiaceae</taxon>
        <taxon>Devosia</taxon>
    </lineage>
</organism>
<keyword evidence="4" id="KW-1185">Reference proteome</keyword>
<evidence type="ECO:0000313" key="2">
    <source>
        <dbReference type="EMBL" id="KKC32653.1"/>
    </source>
</evidence>
<dbReference type="STRING" id="728005.SAMN04488059_10663"/>
<dbReference type="OrthoDB" id="8447889at2"/>
<evidence type="ECO:0000313" key="5">
    <source>
        <dbReference type="Proteomes" id="UP000182258"/>
    </source>
</evidence>
<evidence type="ECO:0000313" key="4">
    <source>
        <dbReference type="Proteomes" id="UP000033519"/>
    </source>
</evidence>
<reference evidence="3 5" key="2">
    <citation type="submission" date="2016-10" db="EMBL/GenBank/DDBJ databases">
        <authorList>
            <person name="de Groot N.N."/>
        </authorList>
    </citation>
    <scope>NUCLEOTIDE SEQUENCE [LARGE SCALE GENOMIC DNA]</scope>
    <source>
        <strain evidence="3 5">CGMCC 1.10210</strain>
    </source>
</reference>
<dbReference type="AlphaFoldDB" id="A0A0F5PVK7"/>
<dbReference type="EMBL" id="FOMB01000006">
    <property type="protein sequence ID" value="SFC51215.1"/>
    <property type="molecule type" value="Genomic_DNA"/>
</dbReference>
<evidence type="ECO:0000313" key="3">
    <source>
        <dbReference type="EMBL" id="SFC51215.1"/>
    </source>
</evidence>
<gene>
    <name evidence="3" type="ORF">SAMN04488059_10663</name>
    <name evidence="2" type="ORF">WH91_12540</name>
</gene>
<dbReference type="Proteomes" id="UP000033519">
    <property type="component" value="Unassembled WGS sequence"/>
</dbReference>
<evidence type="ECO:0000256" key="1">
    <source>
        <dbReference type="SAM" id="MobiDB-lite"/>
    </source>
</evidence>